<evidence type="ECO:0000256" key="1">
    <source>
        <dbReference type="SAM" id="MobiDB-lite"/>
    </source>
</evidence>
<name>A0AAD6R891_9ROSI</name>
<protein>
    <submittedName>
        <fullName evidence="2">Uncharacterized protein</fullName>
    </submittedName>
</protein>
<dbReference type="EMBL" id="JAQIZT010000003">
    <property type="protein sequence ID" value="KAJ7004189.1"/>
    <property type="molecule type" value="Genomic_DNA"/>
</dbReference>
<reference evidence="2" key="1">
    <citation type="journal article" date="2023" name="Mol. Ecol. Resour.">
        <title>Chromosome-level genome assembly of a triploid poplar Populus alba 'Berolinensis'.</title>
        <authorList>
            <person name="Chen S."/>
            <person name="Yu Y."/>
            <person name="Wang X."/>
            <person name="Wang S."/>
            <person name="Zhang T."/>
            <person name="Zhou Y."/>
            <person name="He R."/>
            <person name="Meng N."/>
            <person name="Wang Y."/>
            <person name="Liu W."/>
            <person name="Liu Z."/>
            <person name="Liu J."/>
            <person name="Guo Q."/>
            <person name="Huang H."/>
            <person name="Sederoff R.R."/>
            <person name="Wang G."/>
            <person name="Qu G."/>
            <person name="Chen S."/>
        </authorList>
    </citation>
    <scope>NUCLEOTIDE SEQUENCE</scope>
    <source>
        <strain evidence="2">SC-2020</strain>
    </source>
</reference>
<proteinExistence type="predicted"/>
<keyword evidence="3" id="KW-1185">Reference proteome</keyword>
<evidence type="ECO:0000313" key="3">
    <source>
        <dbReference type="Proteomes" id="UP001164929"/>
    </source>
</evidence>
<evidence type="ECO:0000313" key="2">
    <source>
        <dbReference type="EMBL" id="KAJ7004189.1"/>
    </source>
</evidence>
<gene>
    <name evidence="2" type="ORF">NC653_009155</name>
</gene>
<accession>A0AAD6R891</accession>
<sequence>MTSITESVTAFMEVMDQRVAEENPVDRNILVDEIHASDEAKAIELLNLLPRPAVLLSILKNESSKIQIEGFGGVEVNNLRASKAKPNSTYGKAHNPLKLSPTSSDPNGGKIEKMLEEAPSVAAKRGRLSIKLVRDAKDVLSNIMDNISAFGG</sequence>
<feature type="region of interest" description="Disordered" evidence="1">
    <location>
        <begin position="85"/>
        <end position="111"/>
    </location>
</feature>
<dbReference type="AlphaFoldDB" id="A0AAD6R891"/>
<dbReference type="Proteomes" id="UP001164929">
    <property type="component" value="Chromosome 3"/>
</dbReference>
<comment type="caution">
    <text evidence="2">The sequence shown here is derived from an EMBL/GenBank/DDBJ whole genome shotgun (WGS) entry which is preliminary data.</text>
</comment>
<organism evidence="2 3">
    <name type="scientific">Populus alba x Populus x berolinensis</name>
    <dbReference type="NCBI Taxonomy" id="444605"/>
    <lineage>
        <taxon>Eukaryota</taxon>
        <taxon>Viridiplantae</taxon>
        <taxon>Streptophyta</taxon>
        <taxon>Embryophyta</taxon>
        <taxon>Tracheophyta</taxon>
        <taxon>Spermatophyta</taxon>
        <taxon>Magnoliopsida</taxon>
        <taxon>eudicotyledons</taxon>
        <taxon>Gunneridae</taxon>
        <taxon>Pentapetalae</taxon>
        <taxon>rosids</taxon>
        <taxon>fabids</taxon>
        <taxon>Malpighiales</taxon>
        <taxon>Salicaceae</taxon>
        <taxon>Saliceae</taxon>
        <taxon>Populus</taxon>
    </lineage>
</organism>